<evidence type="ECO:0000313" key="2">
    <source>
        <dbReference type="Proteomes" id="UP001221142"/>
    </source>
</evidence>
<accession>A0AAD7C0V6</accession>
<reference evidence="1" key="1">
    <citation type="submission" date="2023-03" db="EMBL/GenBank/DDBJ databases">
        <title>Massive genome expansion in bonnet fungi (Mycena s.s.) driven by repeated elements and novel gene families across ecological guilds.</title>
        <authorList>
            <consortium name="Lawrence Berkeley National Laboratory"/>
            <person name="Harder C.B."/>
            <person name="Miyauchi S."/>
            <person name="Viragh M."/>
            <person name="Kuo A."/>
            <person name="Thoen E."/>
            <person name="Andreopoulos B."/>
            <person name="Lu D."/>
            <person name="Skrede I."/>
            <person name="Drula E."/>
            <person name="Henrissat B."/>
            <person name="Morin E."/>
            <person name="Kohler A."/>
            <person name="Barry K."/>
            <person name="LaButti K."/>
            <person name="Morin E."/>
            <person name="Salamov A."/>
            <person name="Lipzen A."/>
            <person name="Mereny Z."/>
            <person name="Hegedus B."/>
            <person name="Baldrian P."/>
            <person name="Stursova M."/>
            <person name="Weitz H."/>
            <person name="Taylor A."/>
            <person name="Grigoriev I.V."/>
            <person name="Nagy L.G."/>
            <person name="Martin F."/>
            <person name="Kauserud H."/>
        </authorList>
    </citation>
    <scope>NUCLEOTIDE SEQUENCE</scope>
    <source>
        <strain evidence="1">9284</strain>
    </source>
</reference>
<dbReference type="PANTHER" id="PTHR23314:SF0">
    <property type="entry name" value="SPERM-ASSOCIATED ANTIGEN 6"/>
    <property type="match status" value="1"/>
</dbReference>
<dbReference type="SMART" id="SM00185">
    <property type="entry name" value="ARM"/>
    <property type="match status" value="4"/>
</dbReference>
<name>A0AAD7C0V6_9AGAR</name>
<dbReference type="PANTHER" id="PTHR23314">
    <property type="entry name" value="SPERM-ASSOCIATED ANTIGEN 6 ARMADILLO REPEAT-CONTAINING"/>
    <property type="match status" value="1"/>
</dbReference>
<evidence type="ECO:0000313" key="1">
    <source>
        <dbReference type="EMBL" id="KAJ7636439.1"/>
    </source>
</evidence>
<gene>
    <name evidence="1" type="ORF">FB45DRAFT_446870</name>
</gene>
<dbReference type="GO" id="GO:0008017">
    <property type="term" value="F:microtubule binding"/>
    <property type="evidence" value="ECO:0007669"/>
    <property type="project" value="TreeGrafter"/>
</dbReference>
<protein>
    <submittedName>
        <fullName evidence="1">Armadillo-type protein</fullName>
    </submittedName>
</protein>
<dbReference type="InterPro" id="IPR011989">
    <property type="entry name" value="ARM-like"/>
</dbReference>
<dbReference type="GO" id="GO:0003341">
    <property type="term" value="P:cilium movement"/>
    <property type="evidence" value="ECO:0007669"/>
    <property type="project" value="TreeGrafter"/>
</dbReference>
<dbReference type="SUPFAM" id="SSF48371">
    <property type="entry name" value="ARM repeat"/>
    <property type="match status" value="1"/>
</dbReference>
<comment type="caution">
    <text evidence="1">The sequence shown here is derived from an EMBL/GenBank/DDBJ whole genome shotgun (WGS) entry which is preliminary data.</text>
</comment>
<proteinExistence type="predicted"/>
<dbReference type="InterPro" id="IPR000225">
    <property type="entry name" value="Armadillo"/>
</dbReference>
<dbReference type="AlphaFoldDB" id="A0AAD7C0V6"/>
<organism evidence="1 2">
    <name type="scientific">Roridomyces roridus</name>
    <dbReference type="NCBI Taxonomy" id="1738132"/>
    <lineage>
        <taxon>Eukaryota</taxon>
        <taxon>Fungi</taxon>
        <taxon>Dikarya</taxon>
        <taxon>Basidiomycota</taxon>
        <taxon>Agaricomycotina</taxon>
        <taxon>Agaricomycetes</taxon>
        <taxon>Agaricomycetidae</taxon>
        <taxon>Agaricales</taxon>
        <taxon>Marasmiineae</taxon>
        <taxon>Mycenaceae</taxon>
        <taxon>Roridomyces</taxon>
    </lineage>
</organism>
<dbReference type="InterPro" id="IPR016024">
    <property type="entry name" value="ARM-type_fold"/>
</dbReference>
<dbReference type="EMBL" id="JARKIF010000006">
    <property type="protein sequence ID" value="KAJ7636439.1"/>
    <property type="molecule type" value="Genomic_DNA"/>
</dbReference>
<dbReference type="GO" id="GO:0015630">
    <property type="term" value="C:microtubule cytoskeleton"/>
    <property type="evidence" value="ECO:0007669"/>
    <property type="project" value="TreeGrafter"/>
</dbReference>
<sequence>MASHQASFAEVLSPRSWECLLLLLRDADPGVFEYALWALGNISMQPEGAKAAVSVGILIRFPEILESSHKELRSSACRLLGIIAQHEPTSVPVLATNPCSHLVLLLRDSDTIVIQNSLFALWNISEWPDGAQAALDVEILNLIPELLDSPDVDIRRPASYLLDKIARHNSPILNTFPVHRLLSLLRCVWRPTNIE</sequence>
<dbReference type="Proteomes" id="UP001221142">
    <property type="component" value="Unassembled WGS sequence"/>
</dbReference>
<dbReference type="Gene3D" id="1.25.10.10">
    <property type="entry name" value="Leucine-rich Repeat Variant"/>
    <property type="match status" value="1"/>
</dbReference>
<keyword evidence="2" id="KW-1185">Reference proteome</keyword>